<protein>
    <submittedName>
        <fullName evidence="2">Uncharacterized protein</fullName>
    </submittedName>
</protein>
<gene>
    <name evidence="2" type="ORF">LZC95_22040</name>
</gene>
<sequence>MDVTDRDGIAWIAPERACVCVDVLRALFPSRTTESRIRGLREGTPRDYRPGLAGKNFDATWDNGRRFLLEFAPDAKKQRYTGVVGKSNNETVDIETVALAAMTSQAYWTWAILEEQLHEEEMLPHPAALSDALIGPISRCCPPQSGCSCHASPRPPRSPRRMAFRARRGGPPSSALKAPMPTASPRGCHGFAIRDSRIANPWHPPSWSAGFQPAVRRPLARRVRGAAAWKAADP</sequence>
<evidence type="ECO:0000313" key="2">
    <source>
        <dbReference type="EMBL" id="WXA99487.1"/>
    </source>
</evidence>
<evidence type="ECO:0000256" key="1">
    <source>
        <dbReference type="SAM" id="MobiDB-lite"/>
    </source>
</evidence>
<dbReference type="EMBL" id="CP089982">
    <property type="protein sequence ID" value="WXA99487.1"/>
    <property type="molecule type" value="Genomic_DNA"/>
</dbReference>
<dbReference type="Proteomes" id="UP001379533">
    <property type="component" value="Chromosome"/>
</dbReference>
<name>A0ABZ2KP92_9BACT</name>
<accession>A0ABZ2KP92</accession>
<keyword evidence="3" id="KW-1185">Reference proteome</keyword>
<reference evidence="2 3" key="1">
    <citation type="submission" date="2021-12" db="EMBL/GenBank/DDBJ databases">
        <title>Discovery of the Pendulisporaceae a myxobacterial family with distinct sporulation behavior and unique specialized metabolism.</title>
        <authorList>
            <person name="Garcia R."/>
            <person name="Popoff A."/>
            <person name="Bader C.D."/>
            <person name="Loehr J."/>
            <person name="Walesch S."/>
            <person name="Walt C."/>
            <person name="Boldt J."/>
            <person name="Bunk B."/>
            <person name="Haeckl F.J.F.P.J."/>
            <person name="Gunesch A.P."/>
            <person name="Birkelbach J."/>
            <person name="Nuebel U."/>
            <person name="Pietschmann T."/>
            <person name="Bach T."/>
            <person name="Mueller R."/>
        </authorList>
    </citation>
    <scope>NUCLEOTIDE SEQUENCE [LARGE SCALE GENOMIC DNA]</scope>
    <source>
        <strain evidence="2 3">MSr12523</strain>
    </source>
</reference>
<dbReference type="RefSeq" id="WP_394850125.1">
    <property type="nucleotide sequence ID" value="NZ_CP089982.1"/>
</dbReference>
<organism evidence="2 3">
    <name type="scientific">Pendulispora brunnea</name>
    <dbReference type="NCBI Taxonomy" id="2905690"/>
    <lineage>
        <taxon>Bacteria</taxon>
        <taxon>Pseudomonadati</taxon>
        <taxon>Myxococcota</taxon>
        <taxon>Myxococcia</taxon>
        <taxon>Myxococcales</taxon>
        <taxon>Sorangiineae</taxon>
        <taxon>Pendulisporaceae</taxon>
        <taxon>Pendulispora</taxon>
    </lineage>
</organism>
<feature type="region of interest" description="Disordered" evidence="1">
    <location>
        <begin position="145"/>
        <end position="183"/>
    </location>
</feature>
<evidence type="ECO:0000313" key="3">
    <source>
        <dbReference type="Proteomes" id="UP001379533"/>
    </source>
</evidence>
<proteinExistence type="predicted"/>
<feature type="compositionally biased region" description="Basic residues" evidence="1">
    <location>
        <begin position="157"/>
        <end position="168"/>
    </location>
</feature>